<dbReference type="InterPro" id="IPR036412">
    <property type="entry name" value="HAD-like_sf"/>
</dbReference>
<dbReference type="Gene3D" id="3.40.50.300">
    <property type="entry name" value="P-loop containing nucleotide triphosphate hydrolases"/>
    <property type="match status" value="1"/>
</dbReference>
<dbReference type="GO" id="GO:0005524">
    <property type="term" value="F:ATP binding"/>
    <property type="evidence" value="ECO:0007669"/>
    <property type="project" value="InterPro"/>
</dbReference>
<dbReference type="Pfam" id="PF08282">
    <property type="entry name" value="Hydrolase_3"/>
    <property type="match status" value="1"/>
</dbReference>
<gene>
    <name evidence="2" type="ORF">A2358_01435</name>
</gene>
<dbReference type="SUPFAM" id="SSF52540">
    <property type="entry name" value="P-loop containing nucleoside triphosphate hydrolases"/>
    <property type="match status" value="1"/>
</dbReference>
<feature type="domain" description="Phosphoribulokinase/uridine kinase" evidence="1">
    <location>
        <begin position="21"/>
        <end position="176"/>
    </location>
</feature>
<dbReference type="Proteomes" id="UP000178650">
    <property type="component" value="Unassembled WGS sequence"/>
</dbReference>
<evidence type="ECO:0000259" key="1">
    <source>
        <dbReference type="Pfam" id="PF00485"/>
    </source>
</evidence>
<proteinExistence type="predicted"/>
<dbReference type="InterPro" id="IPR027417">
    <property type="entry name" value="P-loop_NTPase"/>
</dbReference>
<protein>
    <recommendedName>
        <fullName evidence="1">Phosphoribulokinase/uridine kinase domain-containing protein</fullName>
    </recommendedName>
</protein>
<dbReference type="Gene3D" id="3.40.50.1000">
    <property type="entry name" value="HAD superfamily/HAD-like"/>
    <property type="match status" value="1"/>
</dbReference>
<accession>A0A1G2IXN7</accession>
<dbReference type="InterPro" id="IPR006083">
    <property type="entry name" value="PRK/URK"/>
</dbReference>
<reference evidence="2 3" key="1">
    <citation type="journal article" date="2016" name="Nat. Commun.">
        <title>Thousands of microbial genomes shed light on interconnected biogeochemical processes in an aquifer system.</title>
        <authorList>
            <person name="Anantharaman K."/>
            <person name="Brown C.T."/>
            <person name="Hug L.A."/>
            <person name="Sharon I."/>
            <person name="Castelle C.J."/>
            <person name="Probst A.J."/>
            <person name="Thomas B.C."/>
            <person name="Singh A."/>
            <person name="Wilkins M.J."/>
            <person name="Karaoz U."/>
            <person name="Brodie E.L."/>
            <person name="Williams K.H."/>
            <person name="Hubbard S.S."/>
            <person name="Banfield J.F."/>
        </authorList>
    </citation>
    <scope>NUCLEOTIDE SEQUENCE [LARGE SCALE GENOMIC DNA]</scope>
</reference>
<sequence>MQITESIINRMSGIKGRPVLVGVCGRAGSGKSTLAKKIKEELEGQGIKSVSYSGDWRFKLDSQGRKMFLDEKWLSGLDEYLRAVNQFNWWDFEKIYADLNLLKAGQSVFLTNAYSRETGRKDLNKEIKGTENGVIFYESCILGGIDILDNLDIIILLNTPDNVCFSRLAEKDSKRRTFPDLLARQLVTLYSENIFLESILDKFSKKLLTCSSDGWIGEFPIIFKVSQIPVPISYQKNTNGTKGTIFCDLDGTLIKHVPVPPEVGEDIEIIDGSVEKVKEFKEKGYYLVLTTSRPYHKIFGILGKLKFLGIEFDQVICDLPLGARYLINDSKNEEIRAISHPLKRNEGLKGVKID</sequence>
<dbReference type="GO" id="GO:0016301">
    <property type="term" value="F:kinase activity"/>
    <property type="evidence" value="ECO:0007669"/>
    <property type="project" value="InterPro"/>
</dbReference>
<comment type="caution">
    <text evidence="2">The sequence shown here is derived from an EMBL/GenBank/DDBJ whole genome shotgun (WGS) entry which is preliminary data.</text>
</comment>
<name>A0A1G2IXN7_9BACT</name>
<evidence type="ECO:0000313" key="2">
    <source>
        <dbReference type="EMBL" id="OGZ79609.1"/>
    </source>
</evidence>
<organism evidence="2 3">
    <name type="scientific">Candidatus Staskawiczbacteria bacterium RIFOXYB1_FULL_37_44</name>
    <dbReference type="NCBI Taxonomy" id="1802223"/>
    <lineage>
        <taxon>Bacteria</taxon>
        <taxon>Candidatus Staskawicziibacteriota</taxon>
    </lineage>
</organism>
<dbReference type="STRING" id="1802223.A2358_01435"/>
<dbReference type="AlphaFoldDB" id="A0A1G2IXN7"/>
<dbReference type="EMBL" id="MHPJ01000001">
    <property type="protein sequence ID" value="OGZ79609.1"/>
    <property type="molecule type" value="Genomic_DNA"/>
</dbReference>
<dbReference type="Pfam" id="PF00485">
    <property type="entry name" value="PRK"/>
    <property type="match status" value="1"/>
</dbReference>
<dbReference type="InterPro" id="IPR023214">
    <property type="entry name" value="HAD_sf"/>
</dbReference>
<dbReference type="SUPFAM" id="SSF56784">
    <property type="entry name" value="HAD-like"/>
    <property type="match status" value="1"/>
</dbReference>
<evidence type="ECO:0000313" key="3">
    <source>
        <dbReference type="Proteomes" id="UP000178650"/>
    </source>
</evidence>